<protein>
    <recommendedName>
        <fullName evidence="2">peptidylprolyl isomerase</fullName>
        <ecNumber evidence="2">5.2.1.8</ecNumber>
    </recommendedName>
</protein>
<accession>A0A381T2T1</accession>
<dbReference type="InterPro" id="IPR027304">
    <property type="entry name" value="Trigger_fact/SurA_dom_sf"/>
</dbReference>
<reference evidence="6" key="1">
    <citation type="submission" date="2018-05" db="EMBL/GenBank/DDBJ databases">
        <authorList>
            <person name="Lanie J.A."/>
            <person name="Ng W.-L."/>
            <person name="Kazmierczak K.M."/>
            <person name="Andrzejewski T.M."/>
            <person name="Davidsen T.M."/>
            <person name="Wayne K.J."/>
            <person name="Tettelin H."/>
            <person name="Glass J.I."/>
            <person name="Rusch D."/>
            <person name="Podicherti R."/>
            <person name="Tsui H.-C.T."/>
            <person name="Winkler M.E."/>
        </authorList>
    </citation>
    <scope>NUCLEOTIDE SEQUENCE</scope>
</reference>
<dbReference type="PANTHER" id="PTHR47245:SF1">
    <property type="entry name" value="FOLDASE PROTEIN PRSA"/>
    <property type="match status" value="1"/>
</dbReference>
<dbReference type="AlphaFoldDB" id="A0A381T2T1"/>
<evidence type="ECO:0000256" key="1">
    <source>
        <dbReference type="ARBA" id="ARBA00000971"/>
    </source>
</evidence>
<dbReference type="EC" id="5.2.1.8" evidence="2"/>
<evidence type="ECO:0000256" key="3">
    <source>
        <dbReference type="ARBA" id="ARBA00022729"/>
    </source>
</evidence>
<sequence length="261" mass="29722">MCCRIFFFYCIIVLISCSAREDASSVVLARVGDAVLTTKDLPDLSSKDALSKDAVSAFIEEWVNDAVLYRSAKNRGLLADEQLRRSRDAYYKKIVVSAFVDSETSANINISTEDVRLYYKAHRDEFYRGSDEVYAHHFIAQKIGDARNIRDQLTRGSKKDPASLSGFLIESRYIKRGRLINKLDRAIFSTKKPVVGPIRTGRGFHVFDVIHRYLKGSTIGLDASYDEIYQRLVKQRSAMLSLQLLDSLKKDVNIFINSNYH</sequence>
<dbReference type="PANTHER" id="PTHR47245">
    <property type="entry name" value="PEPTIDYLPROLYL ISOMERASE"/>
    <property type="match status" value="1"/>
</dbReference>
<dbReference type="GO" id="GO:0003755">
    <property type="term" value="F:peptidyl-prolyl cis-trans isomerase activity"/>
    <property type="evidence" value="ECO:0007669"/>
    <property type="project" value="UniProtKB-KW"/>
</dbReference>
<dbReference type="SUPFAM" id="SSF109998">
    <property type="entry name" value="Triger factor/SurA peptide-binding domain-like"/>
    <property type="match status" value="1"/>
</dbReference>
<keyword evidence="4" id="KW-0697">Rotamase</keyword>
<proteinExistence type="predicted"/>
<evidence type="ECO:0000256" key="2">
    <source>
        <dbReference type="ARBA" id="ARBA00013194"/>
    </source>
</evidence>
<evidence type="ECO:0000313" key="6">
    <source>
        <dbReference type="EMBL" id="SVA10512.1"/>
    </source>
</evidence>
<dbReference type="PROSITE" id="PS51257">
    <property type="entry name" value="PROKAR_LIPOPROTEIN"/>
    <property type="match status" value="1"/>
</dbReference>
<evidence type="ECO:0000256" key="5">
    <source>
        <dbReference type="ARBA" id="ARBA00023235"/>
    </source>
</evidence>
<keyword evidence="3" id="KW-0732">Signal</keyword>
<evidence type="ECO:0000256" key="4">
    <source>
        <dbReference type="ARBA" id="ARBA00023110"/>
    </source>
</evidence>
<keyword evidence="5" id="KW-0413">Isomerase</keyword>
<name>A0A381T2T1_9ZZZZ</name>
<gene>
    <name evidence="6" type="ORF">METZ01_LOCUS63366</name>
</gene>
<dbReference type="EMBL" id="UINC01003940">
    <property type="protein sequence ID" value="SVA10512.1"/>
    <property type="molecule type" value="Genomic_DNA"/>
</dbReference>
<organism evidence="6">
    <name type="scientific">marine metagenome</name>
    <dbReference type="NCBI Taxonomy" id="408172"/>
    <lineage>
        <taxon>unclassified sequences</taxon>
        <taxon>metagenomes</taxon>
        <taxon>ecological metagenomes</taxon>
    </lineage>
</organism>
<dbReference type="InterPro" id="IPR050245">
    <property type="entry name" value="PrsA_foldase"/>
</dbReference>
<comment type="catalytic activity">
    <reaction evidence="1">
        <text>[protein]-peptidylproline (omega=180) = [protein]-peptidylproline (omega=0)</text>
        <dbReference type="Rhea" id="RHEA:16237"/>
        <dbReference type="Rhea" id="RHEA-COMP:10747"/>
        <dbReference type="Rhea" id="RHEA-COMP:10748"/>
        <dbReference type="ChEBI" id="CHEBI:83833"/>
        <dbReference type="ChEBI" id="CHEBI:83834"/>
        <dbReference type="EC" id="5.2.1.8"/>
    </reaction>
</comment>